<dbReference type="Pfam" id="PF04230">
    <property type="entry name" value="PS_pyruv_trans"/>
    <property type="match status" value="1"/>
</dbReference>
<accession>A0A564ISC6</accession>
<feature type="domain" description="Polysaccharide pyruvyl transferase" evidence="1">
    <location>
        <begin position="14"/>
        <end position="296"/>
    </location>
</feature>
<evidence type="ECO:0000313" key="2">
    <source>
        <dbReference type="EMBL" id="VUS47459.1"/>
    </source>
</evidence>
<dbReference type="EMBL" id="CABGGW010000012">
    <property type="protein sequence ID" value="VUS47459.1"/>
    <property type="molecule type" value="Genomic_DNA"/>
</dbReference>
<proteinExistence type="predicted"/>
<dbReference type="RefSeq" id="WP_185930801.1">
    <property type="nucleotide sequence ID" value="NZ_CABGGW010000012.1"/>
</dbReference>
<dbReference type="Proteomes" id="UP000317374">
    <property type="component" value="Unassembled WGS sequence"/>
</dbReference>
<name>A0A564ISC6_9ENTR</name>
<evidence type="ECO:0000313" key="3">
    <source>
        <dbReference type="Proteomes" id="UP000317374"/>
    </source>
</evidence>
<dbReference type="InterPro" id="IPR007345">
    <property type="entry name" value="Polysacch_pyruvyl_Trfase"/>
</dbReference>
<reference evidence="2 3" key="1">
    <citation type="submission" date="2019-07" db="EMBL/GenBank/DDBJ databases">
        <authorList>
            <person name="Brisse S."/>
            <person name="Rodrigues C."/>
            <person name="Thorpe H."/>
        </authorList>
    </citation>
    <scope>NUCLEOTIDE SEQUENCE [LARGE SCALE GENOMIC DNA]</scope>
    <source>
        <strain evidence="2">SB6422</strain>
    </source>
</reference>
<dbReference type="AlphaFoldDB" id="A0A564ISC6"/>
<organism evidence="2 3">
    <name type="scientific">Klebsiella huaxiensis</name>
    <dbReference type="NCBI Taxonomy" id="2153354"/>
    <lineage>
        <taxon>Bacteria</taxon>
        <taxon>Pseudomonadati</taxon>
        <taxon>Pseudomonadota</taxon>
        <taxon>Gammaproteobacteria</taxon>
        <taxon>Enterobacterales</taxon>
        <taxon>Enterobacteriaceae</taxon>
        <taxon>Klebsiella/Raoultella group</taxon>
        <taxon>Klebsiella</taxon>
    </lineage>
</organism>
<gene>
    <name evidence="2" type="ORF">SB6422_00803</name>
</gene>
<protein>
    <recommendedName>
        <fullName evidence="1">Polysaccharide pyruvyl transferase domain-containing protein</fullName>
    </recommendedName>
</protein>
<sequence>MAKYLLVGQADHDNFGDSLIYYCYLSMLREAGHDADILNASKKFIDRIVYLNMPVSSVTDKNISKIQSQYDGVIFIPGGYFGCPDFTDIMWQKKWIKSDYFKSVFENIDKLSIPVYVHGAEAGPFAKPLVFKYFKNVICTARKVYVRNVGSSLYIENNMKVKSDVLPDFIFSLKNFFKEIESKKKFKLGIHITGKVFADNFLARKFMSTLIDVINDNKIESVLLFSDQNIPERFRKSLAFFKNSLDNTVNLEIRDYDDMSSVILNASECDTLLTSKLHVGVTGLVYNAKVLCIASHPKLKRFYQDNKLSKYYLNYFLTSVKTKKEKINEVLNISFDKYQSEVLKNNIDNALSIYKKTLDGIVSDSLQEVKN</sequence>
<evidence type="ECO:0000259" key="1">
    <source>
        <dbReference type="Pfam" id="PF04230"/>
    </source>
</evidence>